<dbReference type="Proteomes" id="UP000054321">
    <property type="component" value="Unassembled WGS sequence"/>
</dbReference>
<feature type="region of interest" description="Disordered" evidence="1">
    <location>
        <begin position="23"/>
        <end position="248"/>
    </location>
</feature>
<feature type="compositionally biased region" description="Acidic residues" evidence="1">
    <location>
        <begin position="93"/>
        <end position="103"/>
    </location>
</feature>
<dbReference type="CDD" id="cd19817">
    <property type="entry name" value="Bbox1_ANCHR-like"/>
    <property type="match status" value="1"/>
</dbReference>
<keyword evidence="3" id="KW-1185">Reference proteome</keyword>
<dbReference type="EMBL" id="KN832881">
    <property type="protein sequence ID" value="KIM97935.1"/>
    <property type="molecule type" value="Genomic_DNA"/>
</dbReference>
<evidence type="ECO:0000313" key="3">
    <source>
        <dbReference type="Proteomes" id="UP000054321"/>
    </source>
</evidence>
<dbReference type="Pfam" id="PF22586">
    <property type="entry name" value="ANCHR-like_BBOX"/>
    <property type="match status" value="1"/>
</dbReference>
<gene>
    <name evidence="2" type="ORF">OIDMADRAFT_129042</name>
</gene>
<dbReference type="PANTHER" id="PTHR46603:SF1">
    <property type="entry name" value="ABSCISSION_NOCUT CHECKPOINT REGULATOR"/>
    <property type="match status" value="1"/>
</dbReference>
<evidence type="ECO:0000256" key="1">
    <source>
        <dbReference type="SAM" id="MobiDB-lite"/>
    </source>
</evidence>
<reference evidence="2 3" key="1">
    <citation type="submission" date="2014-04" db="EMBL/GenBank/DDBJ databases">
        <authorList>
            <consortium name="DOE Joint Genome Institute"/>
            <person name="Kuo A."/>
            <person name="Martino E."/>
            <person name="Perotto S."/>
            <person name="Kohler A."/>
            <person name="Nagy L.G."/>
            <person name="Floudas D."/>
            <person name="Copeland A."/>
            <person name="Barry K.W."/>
            <person name="Cichocki N."/>
            <person name="Veneault-Fourrey C."/>
            <person name="LaButti K."/>
            <person name="Lindquist E.A."/>
            <person name="Lipzen A."/>
            <person name="Lundell T."/>
            <person name="Morin E."/>
            <person name="Murat C."/>
            <person name="Sun H."/>
            <person name="Tunlid A."/>
            <person name="Henrissat B."/>
            <person name="Grigoriev I.V."/>
            <person name="Hibbett D.S."/>
            <person name="Martin F."/>
            <person name="Nordberg H.P."/>
            <person name="Cantor M.N."/>
            <person name="Hua S.X."/>
        </authorList>
    </citation>
    <scope>NUCLEOTIDE SEQUENCE [LARGE SCALE GENOMIC DNA]</scope>
    <source>
        <strain evidence="2 3">Zn</strain>
    </source>
</reference>
<dbReference type="HOGENOM" id="CLU_037982_2_1_1"/>
<sequence>MGDIPNHDQYLLNRLNALKASSIQFNSSKTQPQFKESSREPTPESDLSARLRSLRNGSLSPPPGPKSPRPTPASAVTPQYLAEDPDPLRSPLESDDQTLEELLADLGPGDQWALNPDDPNDIQKLLNEAKNVLPRGEDSQESPANETKYSSPGGDNKGDRNILTGDLDMSAFALEEGDQGQRKHQKLEIESREVQDVLAKLMDEVELERKNKPEKKSETDEDPDGEENIERELSELSLPSPPAKLPDLELAEDNDTEDFASSIATRMAALRASDDLGLPSAPTFKPVSLDPETSTRKYTDEEIETWCVICQDDATIRCLGCGGDLYCAKCWREGHMGPDAGLEERRHKWLKYKKPN</sequence>
<feature type="compositionally biased region" description="Pro residues" evidence="1">
    <location>
        <begin position="60"/>
        <end position="71"/>
    </location>
</feature>
<protein>
    <recommendedName>
        <fullName evidence="4">Abscission/NoCut checkpoint regulator</fullName>
    </recommendedName>
</protein>
<name>A0A0C3GPG8_OIDMZ</name>
<feature type="compositionally biased region" description="Basic and acidic residues" evidence="1">
    <location>
        <begin position="186"/>
        <end position="218"/>
    </location>
</feature>
<organism evidence="2 3">
    <name type="scientific">Oidiodendron maius (strain Zn)</name>
    <dbReference type="NCBI Taxonomy" id="913774"/>
    <lineage>
        <taxon>Eukaryota</taxon>
        <taxon>Fungi</taxon>
        <taxon>Dikarya</taxon>
        <taxon>Ascomycota</taxon>
        <taxon>Pezizomycotina</taxon>
        <taxon>Leotiomycetes</taxon>
        <taxon>Leotiomycetes incertae sedis</taxon>
        <taxon>Myxotrichaceae</taxon>
        <taxon>Oidiodendron</taxon>
    </lineage>
</organism>
<dbReference type="PANTHER" id="PTHR46603">
    <property type="entry name" value="ABSCISSION/NOCUT CHECKPOINT REGULATOR"/>
    <property type="match status" value="1"/>
</dbReference>
<dbReference type="SUPFAM" id="SSF57845">
    <property type="entry name" value="B-box zinc-binding domain"/>
    <property type="match status" value="1"/>
</dbReference>
<evidence type="ECO:0008006" key="4">
    <source>
        <dbReference type="Google" id="ProtNLM"/>
    </source>
</evidence>
<reference evidence="3" key="2">
    <citation type="submission" date="2015-01" db="EMBL/GenBank/DDBJ databases">
        <title>Evolutionary Origins and Diversification of the Mycorrhizal Mutualists.</title>
        <authorList>
            <consortium name="DOE Joint Genome Institute"/>
            <consortium name="Mycorrhizal Genomics Consortium"/>
            <person name="Kohler A."/>
            <person name="Kuo A."/>
            <person name="Nagy L.G."/>
            <person name="Floudas D."/>
            <person name="Copeland A."/>
            <person name="Barry K.W."/>
            <person name="Cichocki N."/>
            <person name="Veneault-Fourrey C."/>
            <person name="LaButti K."/>
            <person name="Lindquist E.A."/>
            <person name="Lipzen A."/>
            <person name="Lundell T."/>
            <person name="Morin E."/>
            <person name="Murat C."/>
            <person name="Riley R."/>
            <person name="Ohm R."/>
            <person name="Sun H."/>
            <person name="Tunlid A."/>
            <person name="Henrissat B."/>
            <person name="Grigoriev I.V."/>
            <person name="Hibbett D.S."/>
            <person name="Martin F."/>
        </authorList>
    </citation>
    <scope>NUCLEOTIDE SEQUENCE [LARGE SCALE GENOMIC DNA]</scope>
    <source>
        <strain evidence="3">Zn</strain>
    </source>
</reference>
<feature type="compositionally biased region" description="Polar residues" evidence="1">
    <location>
        <begin position="23"/>
        <end position="35"/>
    </location>
</feature>
<dbReference type="STRING" id="913774.A0A0C3GPG8"/>
<proteinExistence type="predicted"/>
<dbReference type="InParanoid" id="A0A0C3GPG8"/>
<feature type="compositionally biased region" description="Polar residues" evidence="1">
    <location>
        <begin position="141"/>
        <end position="150"/>
    </location>
</feature>
<dbReference type="InterPro" id="IPR044553">
    <property type="entry name" value="Bbox1_ANCHR"/>
</dbReference>
<dbReference type="OrthoDB" id="5407799at2759"/>
<accession>A0A0C3GPG8</accession>
<evidence type="ECO:0000313" key="2">
    <source>
        <dbReference type="EMBL" id="KIM97935.1"/>
    </source>
</evidence>
<dbReference type="AlphaFoldDB" id="A0A0C3GPG8"/>